<organism evidence="2 3">
    <name type="scientific">Planoprotostelium fungivorum</name>
    <dbReference type="NCBI Taxonomy" id="1890364"/>
    <lineage>
        <taxon>Eukaryota</taxon>
        <taxon>Amoebozoa</taxon>
        <taxon>Evosea</taxon>
        <taxon>Variosea</taxon>
        <taxon>Cavosteliida</taxon>
        <taxon>Cavosteliaceae</taxon>
        <taxon>Planoprotostelium</taxon>
    </lineage>
</organism>
<feature type="compositionally biased region" description="Polar residues" evidence="1">
    <location>
        <begin position="30"/>
        <end position="44"/>
    </location>
</feature>
<accession>A0A2P6NLS3</accession>
<dbReference type="Proteomes" id="UP000241769">
    <property type="component" value="Unassembled WGS sequence"/>
</dbReference>
<evidence type="ECO:0000313" key="3">
    <source>
        <dbReference type="Proteomes" id="UP000241769"/>
    </source>
</evidence>
<sequence>MVLSSRFQSEPNTNFWALNPRSASHKTPTRTRSMQHTGTSVPESQTPLLYLEHPDDDMEVYQCWGRHVQSIRGKREPPSYTLPGFRWGYAKVVFQANHRSESKDVRIVADDKHHFHIKGLTMPQFTDLGCSHPNRPTQLAITIYVYNDGLQLVGWYTIPGVTVAARPYQFPKEVQRARKGRTRMFALATTVYSEVSITQRHAMMTESSSSSPLNGQI</sequence>
<gene>
    <name evidence="2" type="ORF">PROFUN_07557</name>
</gene>
<feature type="region of interest" description="Disordered" evidence="1">
    <location>
        <begin position="14"/>
        <end position="44"/>
    </location>
</feature>
<reference evidence="2 3" key="1">
    <citation type="journal article" date="2018" name="Genome Biol. Evol.">
        <title>Multiple Roots of Fruiting Body Formation in Amoebozoa.</title>
        <authorList>
            <person name="Hillmann F."/>
            <person name="Forbes G."/>
            <person name="Novohradska S."/>
            <person name="Ferling I."/>
            <person name="Riege K."/>
            <person name="Groth M."/>
            <person name="Westermann M."/>
            <person name="Marz M."/>
            <person name="Spaller T."/>
            <person name="Winckler T."/>
            <person name="Schaap P."/>
            <person name="Glockner G."/>
        </authorList>
    </citation>
    <scope>NUCLEOTIDE SEQUENCE [LARGE SCALE GENOMIC DNA]</scope>
    <source>
        <strain evidence="2 3">Jena</strain>
    </source>
</reference>
<proteinExistence type="predicted"/>
<protein>
    <submittedName>
        <fullName evidence="2">Uncharacterized protein</fullName>
    </submittedName>
</protein>
<keyword evidence="3" id="KW-1185">Reference proteome</keyword>
<name>A0A2P6NLS3_9EUKA</name>
<evidence type="ECO:0000313" key="2">
    <source>
        <dbReference type="EMBL" id="PRP84903.1"/>
    </source>
</evidence>
<comment type="caution">
    <text evidence="2">The sequence shown here is derived from an EMBL/GenBank/DDBJ whole genome shotgun (WGS) entry which is preliminary data.</text>
</comment>
<dbReference type="InParanoid" id="A0A2P6NLS3"/>
<dbReference type="EMBL" id="MDYQ01000054">
    <property type="protein sequence ID" value="PRP84903.1"/>
    <property type="molecule type" value="Genomic_DNA"/>
</dbReference>
<evidence type="ECO:0000256" key="1">
    <source>
        <dbReference type="SAM" id="MobiDB-lite"/>
    </source>
</evidence>
<dbReference type="AlphaFoldDB" id="A0A2P6NLS3"/>